<organism evidence="2 3">
    <name type="scientific">Candidatus Flavonifractor intestinipullorum</name>
    <dbReference type="NCBI Taxonomy" id="2838587"/>
    <lineage>
        <taxon>Bacteria</taxon>
        <taxon>Bacillati</taxon>
        <taxon>Bacillota</taxon>
        <taxon>Clostridia</taxon>
        <taxon>Eubacteriales</taxon>
        <taxon>Oscillospiraceae</taxon>
        <taxon>Flavonifractor</taxon>
    </lineage>
</organism>
<proteinExistence type="predicted"/>
<sequence>MPRTRPLTEAQRLAEQEKKCAQAFLAALGAYTYSHATTERVVAAAVGVDPATLTRWKKDPGKISMSKARRLARAIKMTPEQWLAFGGYKTG</sequence>
<dbReference type="AlphaFoldDB" id="A0A9D2MBQ2"/>
<evidence type="ECO:0000259" key="1">
    <source>
        <dbReference type="PROSITE" id="PS50943"/>
    </source>
</evidence>
<protein>
    <submittedName>
        <fullName evidence="2">Helix-turn-helix domain-containing protein</fullName>
    </submittedName>
</protein>
<dbReference type="CDD" id="cd00093">
    <property type="entry name" value="HTH_XRE"/>
    <property type="match status" value="1"/>
</dbReference>
<comment type="caution">
    <text evidence="2">The sequence shown here is derived from an EMBL/GenBank/DDBJ whole genome shotgun (WGS) entry which is preliminary data.</text>
</comment>
<dbReference type="InterPro" id="IPR010982">
    <property type="entry name" value="Lambda_DNA-bd_dom_sf"/>
</dbReference>
<reference evidence="2" key="2">
    <citation type="submission" date="2021-04" db="EMBL/GenBank/DDBJ databases">
        <authorList>
            <person name="Gilroy R."/>
        </authorList>
    </citation>
    <scope>NUCLEOTIDE SEQUENCE</scope>
    <source>
        <strain evidence="2">CHK189-11263</strain>
    </source>
</reference>
<dbReference type="Pfam" id="PF01381">
    <property type="entry name" value="HTH_3"/>
    <property type="match status" value="1"/>
</dbReference>
<dbReference type="SUPFAM" id="SSF47413">
    <property type="entry name" value="lambda repressor-like DNA-binding domains"/>
    <property type="match status" value="1"/>
</dbReference>
<dbReference type="Gene3D" id="1.10.260.40">
    <property type="entry name" value="lambda repressor-like DNA-binding domains"/>
    <property type="match status" value="1"/>
</dbReference>
<evidence type="ECO:0000313" key="2">
    <source>
        <dbReference type="EMBL" id="HJB57188.1"/>
    </source>
</evidence>
<evidence type="ECO:0000313" key="3">
    <source>
        <dbReference type="Proteomes" id="UP000824208"/>
    </source>
</evidence>
<dbReference type="GO" id="GO:0003677">
    <property type="term" value="F:DNA binding"/>
    <property type="evidence" value="ECO:0007669"/>
    <property type="project" value="InterPro"/>
</dbReference>
<dbReference type="EMBL" id="DWYC01000054">
    <property type="protein sequence ID" value="HJB57188.1"/>
    <property type="molecule type" value="Genomic_DNA"/>
</dbReference>
<dbReference type="Proteomes" id="UP000824208">
    <property type="component" value="Unassembled WGS sequence"/>
</dbReference>
<reference evidence="2" key="1">
    <citation type="journal article" date="2021" name="PeerJ">
        <title>Extensive microbial diversity within the chicken gut microbiome revealed by metagenomics and culture.</title>
        <authorList>
            <person name="Gilroy R."/>
            <person name="Ravi A."/>
            <person name="Getino M."/>
            <person name="Pursley I."/>
            <person name="Horton D.L."/>
            <person name="Alikhan N.F."/>
            <person name="Baker D."/>
            <person name="Gharbi K."/>
            <person name="Hall N."/>
            <person name="Watson M."/>
            <person name="Adriaenssens E.M."/>
            <person name="Foster-Nyarko E."/>
            <person name="Jarju S."/>
            <person name="Secka A."/>
            <person name="Antonio M."/>
            <person name="Oren A."/>
            <person name="Chaudhuri R.R."/>
            <person name="La Ragione R."/>
            <person name="Hildebrand F."/>
            <person name="Pallen M.J."/>
        </authorList>
    </citation>
    <scope>NUCLEOTIDE SEQUENCE</scope>
    <source>
        <strain evidence="2">CHK189-11263</strain>
    </source>
</reference>
<feature type="domain" description="HTH cro/C1-type" evidence="1">
    <location>
        <begin position="42"/>
        <end position="82"/>
    </location>
</feature>
<name>A0A9D2MBQ2_9FIRM</name>
<dbReference type="PROSITE" id="PS50943">
    <property type="entry name" value="HTH_CROC1"/>
    <property type="match status" value="1"/>
</dbReference>
<gene>
    <name evidence="2" type="ORF">H9714_06515</name>
</gene>
<accession>A0A9D2MBQ2</accession>
<dbReference type="InterPro" id="IPR001387">
    <property type="entry name" value="Cro/C1-type_HTH"/>
</dbReference>